<dbReference type="EMBL" id="FXTO01000032">
    <property type="protein sequence ID" value="SMO96308.1"/>
    <property type="molecule type" value="Genomic_DNA"/>
</dbReference>
<dbReference type="Proteomes" id="UP000316030">
    <property type="component" value="Unassembled WGS sequence"/>
</dbReference>
<sequence>MKPGRFKQLWGVKYGLFTAAEWKALVRKARSQPELRTAIAERYPNLPVGNQSEEMVAELYRNSRDAWADTGLVGTALRKIQQFFEALGNGFKGQGFLSAGQVMERIANGTVGGRGPDGGASANRDARSESEMVGVSRKSWQSMLVRLLQGDKTLSPDLLVGKVGPILSGIGVPTGRIYMRGSKIQTVLKKHKDAHEAIMRLPELLDDPEVVIQQNRQDSDYRIVTSARTAAGHPIIANLKVEGETSRGQPGRIVMTVYGWNDAERGLSNAIRAGKLAYMRDESVVLRLLGSKGDAPLNLS</sequence>
<evidence type="ECO:0000259" key="2">
    <source>
        <dbReference type="Pfam" id="PF18819"/>
    </source>
</evidence>
<protein>
    <recommendedName>
        <fullName evidence="2">Phage MuF C-terminal domain-containing protein</fullName>
    </recommendedName>
</protein>
<name>A0A521FJF0_9RHOB</name>
<evidence type="ECO:0000313" key="4">
    <source>
        <dbReference type="Proteomes" id="UP000316030"/>
    </source>
</evidence>
<dbReference type="InterPro" id="IPR041131">
    <property type="entry name" value="MuF_C"/>
</dbReference>
<feature type="region of interest" description="Disordered" evidence="1">
    <location>
        <begin position="109"/>
        <end position="132"/>
    </location>
</feature>
<gene>
    <name evidence="3" type="ORF">SAMN06265173_1322</name>
</gene>
<feature type="domain" description="Phage MuF C-terminal" evidence="2">
    <location>
        <begin position="189"/>
        <end position="281"/>
    </location>
</feature>
<evidence type="ECO:0000256" key="1">
    <source>
        <dbReference type="SAM" id="MobiDB-lite"/>
    </source>
</evidence>
<accession>A0A521FJF0</accession>
<reference evidence="3 4" key="1">
    <citation type="submission" date="2017-05" db="EMBL/GenBank/DDBJ databases">
        <authorList>
            <person name="Varghese N."/>
            <person name="Submissions S."/>
        </authorList>
    </citation>
    <scope>NUCLEOTIDE SEQUENCE [LARGE SCALE GENOMIC DNA]</scope>
    <source>
        <strain evidence="3 4">DSM 29506</strain>
    </source>
</reference>
<dbReference type="Pfam" id="PF18819">
    <property type="entry name" value="MuF_C"/>
    <property type="match status" value="1"/>
</dbReference>
<dbReference type="AlphaFoldDB" id="A0A521FJF0"/>
<organism evidence="3 4">
    <name type="scientific">Thalassovita litoralis</name>
    <dbReference type="NCBI Taxonomy" id="1010611"/>
    <lineage>
        <taxon>Bacteria</taxon>
        <taxon>Pseudomonadati</taxon>
        <taxon>Pseudomonadota</taxon>
        <taxon>Alphaproteobacteria</taxon>
        <taxon>Rhodobacterales</taxon>
        <taxon>Roseobacteraceae</taxon>
        <taxon>Thalassovita</taxon>
    </lineage>
</organism>
<proteinExistence type="predicted"/>
<evidence type="ECO:0000313" key="3">
    <source>
        <dbReference type="EMBL" id="SMO96308.1"/>
    </source>
</evidence>
<keyword evidence="4" id="KW-1185">Reference proteome</keyword>